<dbReference type="PANTHER" id="PTHR31239">
    <property type="entry name" value="NICOLIN 1"/>
    <property type="match status" value="1"/>
</dbReference>
<dbReference type="GO" id="GO:0005654">
    <property type="term" value="C:nucleoplasm"/>
    <property type="evidence" value="ECO:0007669"/>
    <property type="project" value="TreeGrafter"/>
</dbReference>
<dbReference type="OrthoDB" id="73161at2759"/>
<sequence>MHIAEERKSLEFKARPPVSLFLDDERADYKPGCSVMEISFPEPVTIGEIRFRNNYTAYIDLSCKRVPAEKDVKNRDILPWQTSVKHFILMDEPECEKNSQNVFSIPSTKSAIPWSGIVNLRIILKQPSYRWKKFGIEELNFFGDLLKDGKQVASIHSATSSRKVETKPVISEPESFETLMSSKSRYVSIVSEIMRNKQATGAAVGRFEVDGSYDIGHLV</sequence>
<gene>
    <name evidence="1" type="ORF">X975_09056</name>
</gene>
<evidence type="ECO:0000313" key="1">
    <source>
        <dbReference type="EMBL" id="KFM80469.1"/>
    </source>
</evidence>
<dbReference type="EMBL" id="KK121432">
    <property type="protein sequence ID" value="KFM80469.1"/>
    <property type="molecule type" value="Genomic_DNA"/>
</dbReference>
<protein>
    <submittedName>
        <fullName evidence="1">Nicolin-1</fullName>
    </submittedName>
</protein>
<dbReference type="Proteomes" id="UP000054359">
    <property type="component" value="Unassembled WGS sequence"/>
</dbReference>
<organism evidence="1 2">
    <name type="scientific">Stegodyphus mimosarum</name>
    <name type="common">African social velvet spider</name>
    <dbReference type="NCBI Taxonomy" id="407821"/>
    <lineage>
        <taxon>Eukaryota</taxon>
        <taxon>Metazoa</taxon>
        <taxon>Ecdysozoa</taxon>
        <taxon>Arthropoda</taxon>
        <taxon>Chelicerata</taxon>
        <taxon>Arachnida</taxon>
        <taxon>Araneae</taxon>
        <taxon>Araneomorphae</taxon>
        <taxon>Entelegynae</taxon>
        <taxon>Eresoidea</taxon>
        <taxon>Eresidae</taxon>
        <taxon>Stegodyphus</taxon>
    </lineage>
</organism>
<dbReference type="AlphaFoldDB" id="A0A087USY0"/>
<evidence type="ECO:0000313" key="2">
    <source>
        <dbReference type="Proteomes" id="UP000054359"/>
    </source>
</evidence>
<dbReference type="OMA" id="VMEISFP"/>
<dbReference type="PANTHER" id="PTHR31239:SF2">
    <property type="entry name" value="NICOLIN-1"/>
    <property type="match status" value="1"/>
</dbReference>
<accession>A0A087USY0</accession>
<name>A0A087USY0_STEMI</name>
<dbReference type="InterPro" id="IPR040235">
    <property type="entry name" value="Nicolin-1"/>
</dbReference>
<reference evidence="1 2" key="1">
    <citation type="submission" date="2013-11" db="EMBL/GenBank/DDBJ databases">
        <title>Genome sequencing of Stegodyphus mimosarum.</title>
        <authorList>
            <person name="Bechsgaard J."/>
        </authorList>
    </citation>
    <scope>NUCLEOTIDE SEQUENCE [LARGE SCALE GENOMIC DNA]</scope>
</reference>
<keyword evidence="2" id="KW-1185">Reference proteome</keyword>
<proteinExistence type="predicted"/>
<dbReference type="STRING" id="407821.A0A087USY0"/>
<feature type="non-terminal residue" evidence="1">
    <location>
        <position position="219"/>
    </location>
</feature>